<dbReference type="OrthoDB" id="3175656at2"/>
<keyword evidence="2" id="KW-0560">Oxidoreductase</keyword>
<accession>A0A543INB4</accession>
<dbReference type="InterPro" id="IPR020843">
    <property type="entry name" value="ER"/>
</dbReference>
<dbReference type="GO" id="GO:0070402">
    <property type="term" value="F:NADPH binding"/>
    <property type="evidence" value="ECO:0007669"/>
    <property type="project" value="TreeGrafter"/>
</dbReference>
<dbReference type="Pfam" id="PF08240">
    <property type="entry name" value="ADH_N"/>
    <property type="match status" value="1"/>
</dbReference>
<dbReference type="InterPro" id="IPR013149">
    <property type="entry name" value="ADH-like_C"/>
</dbReference>
<keyword evidence="5" id="KW-1185">Reference proteome</keyword>
<dbReference type="InterPro" id="IPR036291">
    <property type="entry name" value="NAD(P)-bd_dom_sf"/>
</dbReference>
<dbReference type="InterPro" id="IPR013154">
    <property type="entry name" value="ADH-like_N"/>
</dbReference>
<dbReference type="InterPro" id="IPR011032">
    <property type="entry name" value="GroES-like_sf"/>
</dbReference>
<dbReference type="Pfam" id="PF00107">
    <property type="entry name" value="ADH_zinc_N"/>
    <property type="match status" value="1"/>
</dbReference>
<gene>
    <name evidence="4" type="ORF">FHX41_5860</name>
</gene>
<dbReference type="Proteomes" id="UP000316706">
    <property type="component" value="Unassembled WGS sequence"/>
</dbReference>
<evidence type="ECO:0000313" key="4">
    <source>
        <dbReference type="EMBL" id="TQM72074.1"/>
    </source>
</evidence>
<dbReference type="RefSeq" id="WP_141973604.1">
    <property type="nucleotide sequence ID" value="NZ_VFPO01000001.1"/>
</dbReference>
<reference evidence="4 5" key="1">
    <citation type="submission" date="2019-06" db="EMBL/GenBank/DDBJ databases">
        <title>Sequencing the genomes of 1000 actinobacteria strains.</title>
        <authorList>
            <person name="Klenk H.-P."/>
        </authorList>
    </citation>
    <scope>NUCLEOTIDE SEQUENCE [LARGE SCALE GENOMIC DNA]</scope>
    <source>
        <strain evidence="4 5">DSM 45043</strain>
    </source>
</reference>
<dbReference type="SMART" id="SM00829">
    <property type="entry name" value="PKS_ER"/>
    <property type="match status" value="1"/>
</dbReference>
<proteinExistence type="predicted"/>
<evidence type="ECO:0000259" key="3">
    <source>
        <dbReference type="SMART" id="SM00829"/>
    </source>
</evidence>
<dbReference type="SUPFAM" id="SSF50129">
    <property type="entry name" value="GroES-like"/>
    <property type="match status" value="1"/>
</dbReference>
<dbReference type="PANTHER" id="PTHR48106">
    <property type="entry name" value="QUINONE OXIDOREDUCTASE PIG3-RELATED"/>
    <property type="match status" value="1"/>
</dbReference>
<evidence type="ECO:0000256" key="2">
    <source>
        <dbReference type="ARBA" id="ARBA00023002"/>
    </source>
</evidence>
<evidence type="ECO:0000313" key="5">
    <source>
        <dbReference type="Proteomes" id="UP000316706"/>
    </source>
</evidence>
<dbReference type="SUPFAM" id="SSF51735">
    <property type="entry name" value="NAD(P)-binding Rossmann-fold domains"/>
    <property type="match status" value="1"/>
</dbReference>
<evidence type="ECO:0000256" key="1">
    <source>
        <dbReference type="ARBA" id="ARBA00022857"/>
    </source>
</evidence>
<comment type="caution">
    <text evidence="4">The sequence shown here is derived from an EMBL/GenBank/DDBJ whole genome shotgun (WGS) entry which is preliminary data.</text>
</comment>
<dbReference type="EMBL" id="VFPO01000001">
    <property type="protein sequence ID" value="TQM72074.1"/>
    <property type="molecule type" value="Genomic_DNA"/>
</dbReference>
<sequence>MKALVQTGFGGPEVVSLRHIADPVPGPRDVLVRVRACALNRLDVLQRRGPALLPGFRLPHIAGMDVAGHVEAVGDEVRGHAPGDRVVIDPTLGCGTCPRCRAGDRGHCPGVRVIGGNVAGGFAEYVVVPARLAHHVPAHVDLADAASLPSAWSAAWHATLTVGEVAAGETVLVQAAASGVSIAAVQLAKRAGARVVAVAGSDAKLALAGELGADLLLHNDADVVAAVRRFTGGEGADVALDHVGAATWRTSLDSLRVGGRLVTFGNTTGDEVVISLAGVYHRGLRLLGSGAYTEAEFAAMLDAYFGGGLRTVRQAEFGLDESPAAFAAAESRTSIGKVLVRP</sequence>
<name>A0A543INB4_9ACTN</name>
<dbReference type="AlphaFoldDB" id="A0A543INB4"/>
<protein>
    <submittedName>
        <fullName evidence="4">NADPH:quinone reductase-like Zn-dependent oxidoreductase</fullName>
    </submittedName>
</protein>
<dbReference type="GO" id="GO:0016651">
    <property type="term" value="F:oxidoreductase activity, acting on NAD(P)H"/>
    <property type="evidence" value="ECO:0007669"/>
    <property type="project" value="TreeGrafter"/>
</dbReference>
<keyword evidence="1" id="KW-0521">NADP</keyword>
<feature type="domain" description="Enoyl reductase (ER)" evidence="3">
    <location>
        <begin position="10"/>
        <end position="340"/>
    </location>
</feature>
<organism evidence="4 5">
    <name type="scientific">Actinomadura hallensis</name>
    <dbReference type="NCBI Taxonomy" id="337895"/>
    <lineage>
        <taxon>Bacteria</taxon>
        <taxon>Bacillati</taxon>
        <taxon>Actinomycetota</taxon>
        <taxon>Actinomycetes</taxon>
        <taxon>Streptosporangiales</taxon>
        <taxon>Thermomonosporaceae</taxon>
        <taxon>Actinomadura</taxon>
    </lineage>
</organism>
<dbReference type="Gene3D" id="3.90.180.10">
    <property type="entry name" value="Medium-chain alcohol dehydrogenases, catalytic domain"/>
    <property type="match status" value="1"/>
</dbReference>
<dbReference type="PANTHER" id="PTHR48106:SF18">
    <property type="entry name" value="QUINONE OXIDOREDUCTASE PIG3"/>
    <property type="match status" value="1"/>
</dbReference>